<dbReference type="AlphaFoldDB" id="A0A375I156"/>
<proteinExistence type="predicted"/>
<evidence type="ECO:0000313" key="7">
    <source>
        <dbReference type="EMBL" id="SPF67826.1"/>
    </source>
</evidence>
<keyword evidence="4 6" id="KW-1133">Transmembrane helix</keyword>
<protein>
    <submittedName>
        <fullName evidence="7">Amino acid/polyamine transporter I</fullName>
    </submittedName>
</protein>
<dbReference type="PANTHER" id="PTHR43243">
    <property type="entry name" value="INNER MEMBRANE TRANSPORTER YGJI-RELATED"/>
    <property type="match status" value="1"/>
</dbReference>
<reference evidence="8" key="1">
    <citation type="submission" date="2018-02" db="EMBL/GenBank/DDBJ databases">
        <authorList>
            <person name="Hornung B."/>
        </authorList>
    </citation>
    <scope>NUCLEOTIDE SEQUENCE [LARGE SCALE GENOMIC DNA]</scope>
</reference>
<dbReference type="OrthoDB" id="9762947at2"/>
<dbReference type="GO" id="GO:0016020">
    <property type="term" value="C:membrane"/>
    <property type="evidence" value="ECO:0007669"/>
    <property type="project" value="UniProtKB-SubCell"/>
</dbReference>
<comment type="subcellular location">
    <subcellularLocation>
        <location evidence="1">Membrane</location>
        <topology evidence="1">Multi-pass membrane protein</topology>
    </subcellularLocation>
</comment>
<dbReference type="PIRSF" id="PIRSF006060">
    <property type="entry name" value="AA_transporter"/>
    <property type="match status" value="1"/>
</dbReference>
<evidence type="ECO:0000256" key="6">
    <source>
        <dbReference type="SAM" id="Phobius"/>
    </source>
</evidence>
<keyword evidence="2" id="KW-0813">Transport</keyword>
<keyword evidence="8" id="KW-1185">Reference proteome</keyword>
<keyword evidence="3 6" id="KW-0812">Transmembrane</keyword>
<evidence type="ECO:0000256" key="3">
    <source>
        <dbReference type="ARBA" id="ARBA00022692"/>
    </source>
</evidence>
<dbReference type="PANTHER" id="PTHR43243:SF4">
    <property type="entry name" value="CATIONIC AMINO ACID TRANSPORTER 4"/>
    <property type="match status" value="1"/>
</dbReference>
<name>A0A375I156_9ACTN</name>
<dbReference type="InterPro" id="IPR002293">
    <property type="entry name" value="AA/rel_permease1"/>
</dbReference>
<dbReference type="GO" id="GO:0015171">
    <property type="term" value="F:amino acid transmembrane transporter activity"/>
    <property type="evidence" value="ECO:0007669"/>
    <property type="project" value="TreeGrafter"/>
</dbReference>
<feature type="transmembrane region" description="Helical" evidence="6">
    <location>
        <begin position="113"/>
        <end position="137"/>
    </location>
</feature>
<evidence type="ECO:0000256" key="4">
    <source>
        <dbReference type="ARBA" id="ARBA00022989"/>
    </source>
</evidence>
<feature type="transmembrane region" description="Helical" evidence="6">
    <location>
        <begin position="285"/>
        <end position="309"/>
    </location>
</feature>
<evidence type="ECO:0000256" key="5">
    <source>
        <dbReference type="ARBA" id="ARBA00023136"/>
    </source>
</evidence>
<feature type="transmembrane region" description="Helical" evidence="6">
    <location>
        <begin position="379"/>
        <end position="400"/>
    </location>
</feature>
<keyword evidence="5 6" id="KW-0472">Membrane</keyword>
<evidence type="ECO:0000256" key="1">
    <source>
        <dbReference type="ARBA" id="ARBA00004141"/>
    </source>
</evidence>
<organism evidence="7 8">
    <name type="scientific">Propionibacterium ruminifibrarum</name>
    <dbReference type="NCBI Taxonomy" id="1962131"/>
    <lineage>
        <taxon>Bacteria</taxon>
        <taxon>Bacillati</taxon>
        <taxon>Actinomycetota</taxon>
        <taxon>Actinomycetes</taxon>
        <taxon>Propionibacteriales</taxon>
        <taxon>Propionibacteriaceae</taxon>
        <taxon>Propionibacterium</taxon>
    </lineage>
</organism>
<feature type="transmembrane region" description="Helical" evidence="6">
    <location>
        <begin position="42"/>
        <end position="61"/>
    </location>
</feature>
<feature type="transmembrane region" description="Helical" evidence="6">
    <location>
        <begin position="73"/>
        <end position="92"/>
    </location>
</feature>
<feature type="transmembrane region" description="Helical" evidence="6">
    <location>
        <begin position="329"/>
        <end position="358"/>
    </location>
</feature>
<dbReference type="Gene3D" id="1.20.1740.10">
    <property type="entry name" value="Amino acid/polyamine transporter I"/>
    <property type="match status" value="1"/>
</dbReference>
<evidence type="ECO:0000313" key="8">
    <source>
        <dbReference type="Proteomes" id="UP000265962"/>
    </source>
</evidence>
<feature type="transmembrane region" description="Helical" evidence="6">
    <location>
        <begin position="463"/>
        <end position="481"/>
    </location>
</feature>
<feature type="transmembrane region" description="Helical" evidence="6">
    <location>
        <begin position="157"/>
        <end position="177"/>
    </location>
</feature>
<feature type="transmembrane region" description="Helical" evidence="6">
    <location>
        <begin position="438"/>
        <end position="457"/>
    </location>
</feature>
<sequence length="502" mass="52993">MSRNGALRLKPIEDIIAQQSEDAAADVDSPGVLKRQLTVKDLLGLGIGMVIGTGIFTLTGIEARNHAGPAVTISYALAGLIALLAALCYCEMASAVPTAGSAYTYAYATLGEIFAWIIGWDLVLEFALGAGVVSRGWSGYLKSLFNLPDAIFGETATINLGGILIAVVLGLVAMIGAKESARVTNLLVVVKVSICIFIIAVGAFFIKAANYRPFVPSPAPTTESGEADWETSLVQAVTGVSSSTFGVAGILTAAAVVFFAYSGFEVVANMGEETKNPQRDLVRGVLGTLGICTALYVVVCLVVTGMVKYTEIDEGAPVAEAFKSVGLNWAGALIAIAAICGLTSVILVDIIGMGRIAFAMGRDGLLPMQVARVHPRWGTPYRVIALTTVLVAVLAGFVPLRALADMVSIGTLFAFVVVSAAVPILRRTRPDLNRPFRVPLSPVLPILSVLACLYMMMNLSLATWARFLAWMAIGLAIYFGYGRRHALARRHESGPEMMTADV</sequence>
<evidence type="ECO:0000256" key="2">
    <source>
        <dbReference type="ARBA" id="ARBA00022448"/>
    </source>
</evidence>
<dbReference type="RefSeq" id="WP_119715039.1">
    <property type="nucleotide sequence ID" value="NZ_OMOH01000003.1"/>
</dbReference>
<dbReference type="EMBL" id="OMOH01000003">
    <property type="protein sequence ID" value="SPF67826.1"/>
    <property type="molecule type" value="Genomic_DNA"/>
</dbReference>
<dbReference type="Pfam" id="PF13520">
    <property type="entry name" value="AA_permease_2"/>
    <property type="match status" value="1"/>
</dbReference>
<feature type="transmembrane region" description="Helical" evidence="6">
    <location>
        <begin position="184"/>
        <end position="206"/>
    </location>
</feature>
<feature type="transmembrane region" description="Helical" evidence="6">
    <location>
        <begin position="245"/>
        <end position="264"/>
    </location>
</feature>
<feature type="transmembrane region" description="Helical" evidence="6">
    <location>
        <begin position="406"/>
        <end position="426"/>
    </location>
</feature>
<accession>A0A375I156</accession>
<dbReference type="Proteomes" id="UP000265962">
    <property type="component" value="Unassembled WGS sequence"/>
</dbReference>
<gene>
    <name evidence="7" type="ORF">PROPJV5_0778</name>
</gene>